<keyword evidence="3" id="KW-0804">Transcription</keyword>
<dbReference type="GO" id="GO:0003700">
    <property type="term" value="F:DNA-binding transcription factor activity"/>
    <property type="evidence" value="ECO:0007669"/>
    <property type="project" value="TreeGrafter"/>
</dbReference>
<keyword evidence="1" id="KW-0805">Transcription regulation</keyword>
<dbReference type="Proteomes" id="UP000583929">
    <property type="component" value="Unassembled WGS sequence"/>
</dbReference>
<evidence type="ECO:0000313" key="9">
    <source>
        <dbReference type="Proteomes" id="UP000525078"/>
    </source>
</evidence>
<dbReference type="InterPro" id="IPR005175">
    <property type="entry name" value="PPC_dom"/>
</dbReference>
<evidence type="ECO:0000313" key="8">
    <source>
        <dbReference type="EMBL" id="KAF4395865.1"/>
    </source>
</evidence>
<keyword evidence="10" id="KW-1185">Reference proteome</keyword>
<evidence type="ECO:0000256" key="3">
    <source>
        <dbReference type="ARBA" id="ARBA00023163"/>
    </source>
</evidence>
<evidence type="ECO:0000259" key="6">
    <source>
        <dbReference type="PROSITE" id="PS51742"/>
    </source>
</evidence>
<dbReference type="GO" id="GO:0005634">
    <property type="term" value="C:nucleus"/>
    <property type="evidence" value="ECO:0007669"/>
    <property type="project" value="TreeGrafter"/>
</dbReference>
<dbReference type="SUPFAM" id="SSF117856">
    <property type="entry name" value="AF0104/ALDC/Ptd012-like"/>
    <property type="match status" value="1"/>
</dbReference>
<dbReference type="Gene3D" id="3.30.1330.80">
    <property type="entry name" value="Hypothetical protein, similar to alpha- acetolactate decarboxylase, domain 2"/>
    <property type="match status" value="1"/>
</dbReference>
<name>A0A7J6HLK1_CANSA</name>
<keyword evidence="4" id="KW-0539">Nucleus</keyword>
<evidence type="ECO:0000256" key="4">
    <source>
        <dbReference type="ARBA" id="ARBA00023242"/>
    </source>
</evidence>
<dbReference type="AlphaFoldDB" id="A0A7J6HLK1"/>
<evidence type="ECO:0000256" key="2">
    <source>
        <dbReference type="ARBA" id="ARBA00023125"/>
    </source>
</evidence>
<dbReference type="Pfam" id="PF03479">
    <property type="entry name" value="PCC"/>
    <property type="match status" value="1"/>
</dbReference>
<protein>
    <recommendedName>
        <fullName evidence="6">PPC domain-containing protein</fullName>
    </recommendedName>
</protein>
<proteinExistence type="predicted"/>
<evidence type="ECO:0000313" key="10">
    <source>
        <dbReference type="Proteomes" id="UP000583929"/>
    </source>
</evidence>
<dbReference type="PANTHER" id="PTHR31100:SF63">
    <property type="entry name" value="AT-HOOK MOTIF NUCLEAR-LOCALIZED PROTEIN"/>
    <property type="match status" value="1"/>
</dbReference>
<dbReference type="EMBL" id="JAATIQ010000087">
    <property type="protein sequence ID" value="KAF4385075.1"/>
    <property type="molecule type" value="Genomic_DNA"/>
</dbReference>
<evidence type="ECO:0000256" key="1">
    <source>
        <dbReference type="ARBA" id="ARBA00023015"/>
    </source>
</evidence>
<gene>
    <name evidence="8" type="ORF">F8388_018139</name>
    <name evidence="7" type="ORF">G4B88_029117</name>
</gene>
<keyword evidence="2" id="KW-0238">DNA-binding</keyword>
<dbReference type="PROSITE" id="PS51742">
    <property type="entry name" value="PPC"/>
    <property type="match status" value="1"/>
</dbReference>
<dbReference type="CDD" id="cd11378">
    <property type="entry name" value="DUF296"/>
    <property type="match status" value="1"/>
</dbReference>
<reference evidence="9 10" key="1">
    <citation type="journal article" date="2020" name="bioRxiv">
        <title>Sequence and annotation of 42 cannabis genomes reveals extensive copy number variation in cannabinoid synthesis and pathogen resistance genes.</title>
        <authorList>
            <person name="Mckernan K.J."/>
            <person name="Helbert Y."/>
            <person name="Kane L.T."/>
            <person name="Ebling H."/>
            <person name="Zhang L."/>
            <person name="Liu B."/>
            <person name="Eaton Z."/>
            <person name="Mclaughlin S."/>
            <person name="Kingan S."/>
            <person name="Baybayan P."/>
            <person name="Concepcion G."/>
            <person name="Jordan M."/>
            <person name="Riva A."/>
            <person name="Barbazuk W."/>
            <person name="Harkins T."/>
        </authorList>
    </citation>
    <scope>NUCLEOTIDE SEQUENCE [LARGE SCALE GENOMIC DNA]</scope>
    <source>
        <strain evidence="9 10">cv. Jamaican Lion 4</strain>
        <strain evidence="7">Father</strain>
        <strain evidence="8">Mother</strain>
        <tissue evidence="8">Leaf</tissue>
    </source>
</reference>
<evidence type="ECO:0000313" key="7">
    <source>
        <dbReference type="EMBL" id="KAF4385075.1"/>
    </source>
</evidence>
<accession>A0A7J6HLK1</accession>
<dbReference type="Proteomes" id="UP000525078">
    <property type="component" value="Unassembled WGS sequence"/>
</dbReference>
<sequence>MANPTMTLAQPGDLSHSRTSDDDESSGHSPGSIRTLSGGAGGGGSATSSKPRRFSGAGDFSSPVEQSKKPRGRPPGSKNKPKAPIVITKDSDFAMKPVVLEIKAGCDVVDTIVQFARKRRMGITVLSGSGSISSVTLRHSISHSPAVFSLQGPFSLLSLSGTFLSTFSSPMAMGTSGSKPLLSSQPPPYSSSSFGICLAGGQGQVFGGIIGGKVVAASLVVVVAATFVKPTLYKIPSEEDEEGDEDVKSSIVGTGVVAVNEGSVYGVASPTPINCQLSPDVMPWGPNSRSPY</sequence>
<dbReference type="PANTHER" id="PTHR31100">
    <property type="entry name" value="AT-HOOK MOTIF NUCLEAR-LOCALIZED PROTEIN 15"/>
    <property type="match status" value="1"/>
</dbReference>
<feature type="domain" description="PPC" evidence="6">
    <location>
        <begin position="92"/>
        <end position="248"/>
    </location>
</feature>
<feature type="region of interest" description="Disordered" evidence="5">
    <location>
        <begin position="1"/>
        <end position="85"/>
    </location>
</feature>
<dbReference type="EMBL" id="JAATIP010000005">
    <property type="protein sequence ID" value="KAF4395865.1"/>
    <property type="molecule type" value="Genomic_DNA"/>
</dbReference>
<dbReference type="GO" id="GO:0003680">
    <property type="term" value="F:minor groove of adenine-thymine-rich DNA binding"/>
    <property type="evidence" value="ECO:0007669"/>
    <property type="project" value="InterPro"/>
</dbReference>
<dbReference type="InterPro" id="IPR014476">
    <property type="entry name" value="AHL15-29"/>
</dbReference>
<comment type="caution">
    <text evidence="8">The sequence shown here is derived from an EMBL/GenBank/DDBJ whole genome shotgun (WGS) entry which is preliminary data.</text>
</comment>
<evidence type="ECO:0000256" key="5">
    <source>
        <dbReference type="SAM" id="MobiDB-lite"/>
    </source>
</evidence>
<organism evidence="8 9">
    <name type="scientific">Cannabis sativa</name>
    <name type="common">Hemp</name>
    <name type="synonym">Marijuana</name>
    <dbReference type="NCBI Taxonomy" id="3483"/>
    <lineage>
        <taxon>Eukaryota</taxon>
        <taxon>Viridiplantae</taxon>
        <taxon>Streptophyta</taxon>
        <taxon>Embryophyta</taxon>
        <taxon>Tracheophyta</taxon>
        <taxon>Spermatophyta</taxon>
        <taxon>Magnoliopsida</taxon>
        <taxon>eudicotyledons</taxon>
        <taxon>Gunneridae</taxon>
        <taxon>Pentapetalae</taxon>
        <taxon>rosids</taxon>
        <taxon>fabids</taxon>
        <taxon>Rosales</taxon>
        <taxon>Cannabaceae</taxon>
        <taxon>Cannabis</taxon>
    </lineage>
</organism>